<dbReference type="STRING" id="326522.BWD08_00930"/>
<keyword evidence="6" id="KW-0998">Cell outer membrane</keyword>
<evidence type="ECO:0000313" key="12">
    <source>
        <dbReference type="EMBL" id="VEJ20531.1"/>
    </source>
</evidence>
<evidence type="ECO:0000313" key="13">
    <source>
        <dbReference type="Proteomes" id="UP000268229"/>
    </source>
</evidence>
<feature type="domain" description="Surface lipoprotein assembly modifier C-terminal" evidence="10">
    <location>
        <begin position="181"/>
        <end position="470"/>
    </location>
</feature>
<dbReference type="Pfam" id="PF04575">
    <property type="entry name" value="SlipAM"/>
    <property type="match status" value="1"/>
</dbReference>
<dbReference type="OrthoDB" id="7525402at2"/>
<dbReference type="KEGG" id="nani:NCTC12227_00238"/>
<evidence type="ECO:0000256" key="5">
    <source>
        <dbReference type="ARBA" id="ARBA00023136"/>
    </source>
</evidence>
<feature type="signal peptide" evidence="9">
    <location>
        <begin position="1"/>
        <end position="18"/>
    </location>
</feature>
<feature type="chain" id="PRO_5030037466" evidence="9">
    <location>
        <begin position="19"/>
        <end position="470"/>
    </location>
</feature>
<evidence type="ECO:0000256" key="3">
    <source>
        <dbReference type="ARBA" id="ARBA00022692"/>
    </source>
</evidence>
<evidence type="ECO:0000259" key="10">
    <source>
        <dbReference type="Pfam" id="PF04575"/>
    </source>
</evidence>
<dbReference type="RefSeq" id="WP_085389575.1">
    <property type="nucleotide sequence ID" value="NZ_LR134440.1"/>
</dbReference>
<evidence type="ECO:0000256" key="9">
    <source>
        <dbReference type="SAM" id="SignalP"/>
    </source>
</evidence>
<evidence type="ECO:0000256" key="4">
    <source>
        <dbReference type="ARBA" id="ARBA00022729"/>
    </source>
</evidence>
<dbReference type="GO" id="GO:0009279">
    <property type="term" value="C:cell outer membrane"/>
    <property type="evidence" value="ECO:0007669"/>
    <property type="project" value="UniProtKB-SubCell"/>
</dbReference>
<dbReference type="Proteomes" id="UP000268229">
    <property type="component" value="Chromosome"/>
</dbReference>
<dbReference type="Pfam" id="PF24575">
    <property type="entry name" value="TPR_Slam"/>
    <property type="match status" value="1"/>
</dbReference>
<keyword evidence="2" id="KW-1134">Transmembrane beta strand</keyword>
<reference evidence="12 13" key="1">
    <citation type="submission" date="2018-12" db="EMBL/GenBank/DDBJ databases">
        <authorList>
            <consortium name="Pathogen Informatics"/>
        </authorList>
    </citation>
    <scope>NUCLEOTIDE SEQUENCE [LARGE SCALE GENOMIC DNA]</scope>
    <source>
        <strain evidence="12 13">NCTC12227</strain>
    </source>
</reference>
<protein>
    <submittedName>
        <fullName evidence="12">Outer membrane protein OmpU</fullName>
    </submittedName>
</protein>
<accession>A0A1X3CMN9</accession>
<proteinExistence type="inferred from homology"/>
<dbReference type="EMBL" id="LR134516">
    <property type="protein sequence ID" value="VEJ20531.1"/>
    <property type="molecule type" value="Genomic_DNA"/>
</dbReference>
<evidence type="ECO:0000259" key="11">
    <source>
        <dbReference type="Pfam" id="PF24575"/>
    </source>
</evidence>
<dbReference type="InterPro" id="IPR057556">
    <property type="entry name" value="TPR_Slam"/>
</dbReference>
<keyword evidence="5" id="KW-0472">Membrane</keyword>
<keyword evidence="13" id="KW-1185">Reference proteome</keyword>
<organism evidence="12 13">
    <name type="scientific">Neisseria animaloris</name>
    <dbReference type="NCBI Taxonomy" id="326522"/>
    <lineage>
        <taxon>Bacteria</taxon>
        <taxon>Pseudomonadati</taxon>
        <taxon>Pseudomonadota</taxon>
        <taxon>Betaproteobacteria</taxon>
        <taxon>Neisseriales</taxon>
        <taxon>Neisseriaceae</taxon>
        <taxon>Neisseria</taxon>
    </lineage>
</organism>
<evidence type="ECO:0000256" key="8">
    <source>
        <dbReference type="SAM" id="MobiDB-lite"/>
    </source>
</evidence>
<dbReference type="InterPro" id="IPR007655">
    <property type="entry name" value="Slam_C"/>
</dbReference>
<comment type="similarity">
    <text evidence="7">Belongs to the Slam family.</text>
</comment>
<keyword evidence="3" id="KW-0812">Transmembrane</keyword>
<gene>
    <name evidence="12" type="ORF">NCTC12227_00238</name>
</gene>
<evidence type="ECO:0000256" key="2">
    <source>
        <dbReference type="ARBA" id="ARBA00022452"/>
    </source>
</evidence>
<evidence type="ECO:0000256" key="6">
    <source>
        <dbReference type="ARBA" id="ARBA00023237"/>
    </source>
</evidence>
<name>A0A1X3CMN9_9NEIS</name>
<evidence type="ECO:0000256" key="7">
    <source>
        <dbReference type="ARBA" id="ARBA00023609"/>
    </source>
</evidence>
<evidence type="ECO:0000256" key="1">
    <source>
        <dbReference type="ARBA" id="ARBA00004571"/>
    </source>
</evidence>
<feature type="compositionally biased region" description="Basic and acidic residues" evidence="8">
    <location>
        <begin position="36"/>
        <end position="45"/>
    </location>
</feature>
<keyword evidence="4 9" id="KW-0732">Signal</keyword>
<sequence length="470" mass="53815">MLKKSVWLWLAVSFPAFAEDNTAQRLWQNTRQAVQEQERKVHENEAQADTALDPSGQTGEEDVGERLFIAVNHSNWPEVRKLLAEYRQQPDYDPDIALFAQAALARADGNWKAAKHGYETLLHRQPDFLRGRLDLARLLYEGRLNREAASEFVKLQQEPLPEAVKENIASFQEALKERESWRGSASIGTFWNDNINEGSNGYWCKTEINGECFESFSGDPSIEAGGLKYEASAVRRWQVKGHHGVFVRGLGYGRVYRDHSLYNEHTASISTGYQFENARHTLALAPLFEWSGKSNKTQNRAYGVRGEWNMDQNNWSWNTEAEWKHLYYANKESMLDGPLVAVYNTLSYIPRGDLMVYGGVDWQQRKAKSDTDAYRQTSARVGVSKLFSAGFDASLNATFSHRSHKAENAFLGKRRRENEQIYFLSIGADRWKIADIKPVLTLKHRRSNSNIGWLYNVKQNEVSVSLTKNF</sequence>
<comment type="subcellular location">
    <subcellularLocation>
        <location evidence="1">Cell outer membrane</location>
        <topology evidence="1">Multi-pass membrane protein</topology>
    </subcellularLocation>
</comment>
<feature type="region of interest" description="Disordered" evidence="8">
    <location>
        <begin position="34"/>
        <end position="60"/>
    </location>
</feature>
<feature type="domain" description="Surface lipoprotein assembly modifier N-terminal TPR repeats region" evidence="11">
    <location>
        <begin position="62"/>
        <end position="152"/>
    </location>
</feature>
<dbReference type="AlphaFoldDB" id="A0A1X3CMN9"/>